<dbReference type="EMBL" id="CAJDYZ010004346">
    <property type="protein sequence ID" value="CAD1471252.1"/>
    <property type="molecule type" value="Genomic_DNA"/>
</dbReference>
<dbReference type="Proteomes" id="UP000752696">
    <property type="component" value="Unassembled WGS sequence"/>
</dbReference>
<gene>
    <name evidence="1" type="ORF">MHI_LOCUS215659</name>
</gene>
<organism evidence="1 2">
    <name type="scientific">Heterotrigona itama</name>
    <dbReference type="NCBI Taxonomy" id="395501"/>
    <lineage>
        <taxon>Eukaryota</taxon>
        <taxon>Metazoa</taxon>
        <taxon>Ecdysozoa</taxon>
        <taxon>Arthropoda</taxon>
        <taxon>Hexapoda</taxon>
        <taxon>Insecta</taxon>
        <taxon>Pterygota</taxon>
        <taxon>Neoptera</taxon>
        <taxon>Endopterygota</taxon>
        <taxon>Hymenoptera</taxon>
        <taxon>Apocrita</taxon>
        <taxon>Aculeata</taxon>
        <taxon>Apoidea</taxon>
        <taxon>Anthophila</taxon>
        <taxon>Apidae</taxon>
        <taxon>Heterotrigona</taxon>
    </lineage>
</organism>
<proteinExistence type="predicted"/>
<reference evidence="1" key="1">
    <citation type="submission" date="2020-07" db="EMBL/GenBank/DDBJ databases">
        <authorList>
            <person name="Nazaruddin N."/>
        </authorList>
    </citation>
    <scope>NUCLEOTIDE SEQUENCE</scope>
</reference>
<evidence type="ECO:0000313" key="2">
    <source>
        <dbReference type="Proteomes" id="UP000752696"/>
    </source>
</evidence>
<name>A0A6V7GYM2_9HYME</name>
<evidence type="ECO:0000313" key="1">
    <source>
        <dbReference type="EMBL" id="CAD1471252.1"/>
    </source>
</evidence>
<feature type="non-terminal residue" evidence="1">
    <location>
        <position position="1"/>
    </location>
</feature>
<accession>A0A6V7GYM2</accession>
<protein>
    <submittedName>
        <fullName evidence="1">Uncharacterized protein</fullName>
    </submittedName>
</protein>
<keyword evidence="2" id="KW-1185">Reference proteome</keyword>
<dbReference type="AlphaFoldDB" id="A0A6V7GYM2"/>
<sequence length="46" mass="5464">SPFLVREQKSVFVVEQMLKRVNNCLQISKNESMLKLFFQIVALRHD</sequence>
<comment type="caution">
    <text evidence="1">The sequence shown here is derived from an EMBL/GenBank/DDBJ whole genome shotgun (WGS) entry which is preliminary data.</text>
</comment>